<gene>
    <name evidence="4" type="ORF">S12H4_28968</name>
</gene>
<dbReference type="Gene3D" id="3.40.50.720">
    <property type="entry name" value="NAD(P)-binding Rossmann-like Domain"/>
    <property type="match status" value="1"/>
</dbReference>
<dbReference type="InterPro" id="IPR006108">
    <property type="entry name" value="3HC_DH_C"/>
</dbReference>
<evidence type="ECO:0000259" key="3">
    <source>
        <dbReference type="Pfam" id="PF02737"/>
    </source>
</evidence>
<evidence type="ECO:0000256" key="1">
    <source>
        <dbReference type="ARBA" id="ARBA00023002"/>
    </source>
</evidence>
<feature type="non-terminal residue" evidence="4">
    <location>
        <position position="1"/>
    </location>
</feature>
<dbReference type="InterPro" id="IPR008927">
    <property type="entry name" value="6-PGluconate_DH-like_C_sf"/>
</dbReference>
<proteinExistence type="predicted"/>
<dbReference type="EMBL" id="BARW01016668">
    <property type="protein sequence ID" value="GAI93743.1"/>
    <property type="molecule type" value="Genomic_DNA"/>
</dbReference>
<dbReference type="InterPro" id="IPR013328">
    <property type="entry name" value="6PGD_dom2"/>
</dbReference>
<dbReference type="SUPFAM" id="SSF48179">
    <property type="entry name" value="6-phosphogluconate dehydrogenase C-terminal domain-like"/>
    <property type="match status" value="1"/>
</dbReference>
<dbReference type="PIRSF" id="PIRSF000105">
    <property type="entry name" value="HCDH"/>
    <property type="match status" value="1"/>
</dbReference>
<feature type="domain" description="3-hydroxyacyl-CoA dehydrogenase C-terminal" evidence="2">
    <location>
        <begin position="131"/>
        <end position="227"/>
    </location>
</feature>
<dbReference type="PANTHER" id="PTHR48075">
    <property type="entry name" value="3-HYDROXYACYL-COA DEHYDROGENASE FAMILY PROTEIN"/>
    <property type="match status" value="1"/>
</dbReference>
<keyword evidence="1" id="KW-0560">Oxidoreductase</keyword>
<evidence type="ECO:0008006" key="5">
    <source>
        <dbReference type="Google" id="ProtNLM"/>
    </source>
</evidence>
<dbReference type="Pfam" id="PF00725">
    <property type="entry name" value="3HCDH"/>
    <property type="match status" value="1"/>
</dbReference>
<name>X1SLB1_9ZZZZ</name>
<sequence>KGRISQQDKDFTLARIKGTTNTKDFSDCDLVIEVVPEDTELKKKVFVEIDKICPKHTILSTNTSCLSITEIGAATSRPDKVIGTHFLSPVPPSKLLEIVKSVSTSDETLETVKEFGKSLGKAVIVAKDTPGFIFNWLLKALQQAAVHLLENDIATKEDIDASMTLGLGHSIGPLALADFNGIDVTHMVTQAMYERTKDPRCAPSPLMKKMVAAGWLGRKTGKGFYDY</sequence>
<dbReference type="AlphaFoldDB" id="X1SLB1"/>
<dbReference type="Pfam" id="PF02737">
    <property type="entry name" value="3HCDH_N"/>
    <property type="match status" value="1"/>
</dbReference>
<accession>X1SLB1</accession>
<dbReference type="InterPro" id="IPR036291">
    <property type="entry name" value="NAD(P)-bd_dom_sf"/>
</dbReference>
<dbReference type="GO" id="GO:0016616">
    <property type="term" value="F:oxidoreductase activity, acting on the CH-OH group of donors, NAD or NADP as acceptor"/>
    <property type="evidence" value="ECO:0007669"/>
    <property type="project" value="InterPro"/>
</dbReference>
<feature type="domain" description="3-hydroxyacyl-CoA dehydrogenase NAD binding" evidence="3">
    <location>
        <begin position="1"/>
        <end position="129"/>
    </location>
</feature>
<evidence type="ECO:0000313" key="4">
    <source>
        <dbReference type="EMBL" id="GAI93743.1"/>
    </source>
</evidence>
<comment type="caution">
    <text evidence="4">The sequence shown here is derived from an EMBL/GenBank/DDBJ whole genome shotgun (WGS) entry which is preliminary data.</text>
</comment>
<dbReference type="InterPro" id="IPR006176">
    <property type="entry name" value="3-OHacyl-CoA_DH_NAD-bd"/>
</dbReference>
<organism evidence="4">
    <name type="scientific">marine sediment metagenome</name>
    <dbReference type="NCBI Taxonomy" id="412755"/>
    <lineage>
        <taxon>unclassified sequences</taxon>
        <taxon>metagenomes</taxon>
        <taxon>ecological metagenomes</taxon>
    </lineage>
</organism>
<protein>
    <recommendedName>
        <fullName evidence="5">3-hydroxybutyryl-CoA dehydrogenase</fullName>
    </recommendedName>
</protein>
<dbReference type="Gene3D" id="1.10.1040.10">
    <property type="entry name" value="N-(1-d-carboxylethyl)-l-norvaline Dehydrogenase, domain 2"/>
    <property type="match status" value="1"/>
</dbReference>
<dbReference type="SUPFAM" id="SSF51735">
    <property type="entry name" value="NAD(P)-binding Rossmann-fold domains"/>
    <property type="match status" value="1"/>
</dbReference>
<reference evidence="4" key="1">
    <citation type="journal article" date="2014" name="Front. Microbiol.">
        <title>High frequency of phylogenetically diverse reductive dehalogenase-homologous genes in deep subseafloor sedimentary metagenomes.</title>
        <authorList>
            <person name="Kawai M."/>
            <person name="Futagami T."/>
            <person name="Toyoda A."/>
            <person name="Takaki Y."/>
            <person name="Nishi S."/>
            <person name="Hori S."/>
            <person name="Arai W."/>
            <person name="Tsubouchi T."/>
            <person name="Morono Y."/>
            <person name="Uchiyama I."/>
            <person name="Ito T."/>
            <person name="Fujiyama A."/>
            <person name="Inagaki F."/>
            <person name="Takami H."/>
        </authorList>
    </citation>
    <scope>NUCLEOTIDE SEQUENCE</scope>
    <source>
        <strain evidence="4">Expedition CK06-06</strain>
    </source>
</reference>
<dbReference type="GO" id="GO:0070403">
    <property type="term" value="F:NAD+ binding"/>
    <property type="evidence" value="ECO:0007669"/>
    <property type="project" value="InterPro"/>
</dbReference>
<evidence type="ECO:0000259" key="2">
    <source>
        <dbReference type="Pfam" id="PF00725"/>
    </source>
</evidence>
<dbReference type="InterPro" id="IPR022694">
    <property type="entry name" value="3-OHacyl-CoA_DH"/>
</dbReference>
<dbReference type="GO" id="GO:0006631">
    <property type="term" value="P:fatty acid metabolic process"/>
    <property type="evidence" value="ECO:0007669"/>
    <property type="project" value="InterPro"/>
</dbReference>
<dbReference type="PANTHER" id="PTHR48075:SF5">
    <property type="entry name" value="3-HYDROXYBUTYRYL-COA DEHYDROGENASE"/>
    <property type="match status" value="1"/>
</dbReference>